<dbReference type="PROSITE" id="PS50222">
    <property type="entry name" value="EF_HAND_2"/>
    <property type="match status" value="1"/>
</dbReference>
<feature type="compositionally biased region" description="Basic residues" evidence="10">
    <location>
        <begin position="365"/>
        <end position="381"/>
    </location>
</feature>
<dbReference type="SMART" id="SM00274">
    <property type="entry name" value="FOLN"/>
    <property type="match status" value="1"/>
</dbReference>
<name>A0AAV6HGG7_9TELE</name>
<dbReference type="Pfam" id="PF09289">
    <property type="entry name" value="FOLN"/>
    <property type="match status" value="1"/>
</dbReference>
<dbReference type="SUPFAM" id="SSF47473">
    <property type="entry name" value="EF-hand"/>
    <property type="match status" value="1"/>
</dbReference>
<dbReference type="InterPro" id="IPR015369">
    <property type="entry name" value="Follistatin/Osteonectin_EGF"/>
</dbReference>
<feature type="region of interest" description="Disordered" evidence="10">
    <location>
        <begin position="112"/>
        <end position="432"/>
    </location>
</feature>
<dbReference type="PANTHER" id="PTHR13866">
    <property type="entry name" value="SPARC OSTEONECTIN"/>
    <property type="match status" value="1"/>
</dbReference>
<dbReference type="InterPro" id="IPR002350">
    <property type="entry name" value="Kazal_dom"/>
</dbReference>
<dbReference type="PANTHER" id="PTHR13866:SF25">
    <property type="entry name" value="SPARC-LIKE 1"/>
    <property type="match status" value="1"/>
</dbReference>
<dbReference type="PROSITE" id="PS00018">
    <property type="entry name" value="EF_HAND_1"/>
    <property type="match status" value="1"/>
</dbReference>
<evidence type="ECO:0000256" key="7">
    <source>
        <dbReference type="ARBA" id="ARBA00022837"/>
    </source>
</evidence>
<feature type="compositionally biased region" description="Basic and acidic residues" evidence="10">
    <location>
        <begin position="347"/>
        <end position="358"/>
    </location>
</feature>
<dbReference type="GO" id="GO:0050840">
    <property type="term" value="F:extracellular matrix binding"/>
    <property type="evidence" value="ECO:0007669"/>
    <property type="project" value="TreeGrafter"/>
</dbReference>
<dbReference type="EMBL" id="JADWDJ010000001">
    <property type="protein sequence ID" value="KAG5286433.1"/>
    <property type="molecule type" value="Genomic_DNA"/>
</dbReference>
<dbReference type="SUPFAM" id="SSF100895">
    <property type="entry name" value="Kazal-type serine protease inhibitors"/>
    <property type="match status" value="1"/>
</dbReference>
<gene>
    <name evidence="13" type="ORF">AALO_G00014810</name>
</gene>
<evidence type="ECO:0000256" key="4">
    <source>
        <dbReference type="ARBA" id="ARBA00022530"/>
    </source>
</evidence>
<organism evidence="13 14">
    <name type="scientific">Alosa alosa</name>
    <name type="common">allis shad</name>
    <dbReference type="NCBI Taxonomy" id="278164"/>
    <lineage>
        <taxon>Eukaryota</taxon>
        <taxon>Metazoa</taxon>
        <taxon>Chordata</taxon>
        <taxon>Craniata</taxon>
        <taxon>Vertebrata</taxon>
        <taxon>Euteleostomi</taxon>
        <taxon>Actinopterygii</taxon>
        <taxon>Neopterygii</taxon>
        <taxon>Teleostei</taxon>
        <taxon>Clupei</taxon>
        <taxon>Clupeiformes</taxon>
        <taxon>Clupeoidei</taxon>
        <taxon>Clupeidae</taxon>
        <taxon>Alosa</taxon>
    </lineage>
</organism>
<keyword evidence="8" id="KW-1015">Disulfide bond</keyword>
<dbReference type="Pfam" id="PF10591">
    <property type="entry name" value="SPARC_Ca_bdg"/>
    <property type="match status" value="1"/>
</dbReference>
<dbReference type="FunFam" id="3.30.60.30:FF:000004">
    <property type="entry name" value="SPARC isoform 1"/>
    <property type="match status" value="1"/>
</dbReference>
<comment type="similarity">
    <text evidence="2">Belongs to the SPARC family.</text>
</comment>
<dbReference type="PROSITE" id="PS00613">
    <property type="entry name" value="OSTEONECTIN_2"/>
    <property type="match status" value="1"/>
</dbReference>
<evidence type="ECO:0000256" key="2">
    <source>
        <dbReference type="ARBA" id="ARBA00006404"/>
    </source>
</evidence>
<comment type="caution">
    <text evidence="13">The sequence shown here is derived from an EMBL/GenBank/DDBJ whole genome shotgun (WGS) entry which is preliminary data.</text>
</comment>
<dbReference type="InterPro" id="IPR011992">
    <property type="entry name" value="EF-hand-dom_pair"/>
</dbReference>
<keyword evidence="14" id="KW-1185">Reference proteome</keyword>
<evidence type="ECO:0000256" key="5">
    <source>
        <dbReference type="ARBA" id="ARBA00022723"/>
    </source>
</evidence>
<dbReference type="InterPro" id="IPR003645">
    <property type="entry name" value="Fol_N"/>
</dbReference>
<dbReference type="GO" id="GO:0005509">
    <property type="term" value="F:calcium ion binding"/>
    <property type="evidence" value="ECO:0007669"/>
    <property type="project" value="InterPro"/>
</dbReference>
<dbReference type="InterPro" id="IPR018247">
    <property type="entry name" value="EF_Hand_1_Ca_BS"/>
</dbReference>
<dbReference type="GO" id="GO:0005615">
    <property type="term" value="C:extracellular space"/>
    <property type="evidence" value="ECO:0007669"/>
    <property type="project" value="InterPro"/>
</dbReference>
<proteinExistence type="inferred from homology"/>
<feature type="compositionally biased region" description="Basic and acidic residues" evidence="10">
    <location>
        <begin position="251"/>
        <end position="264"/>
    </location>
</feature>
<feature type="region of interest" description="Disordered" evidence="10">
    <location>
        <begin position="1"/>
        <end position="21"/>
    </location>
</feature>
<dbReference type="GO" id="GO:0005518">
    <property type="term" value="F:collagen binding"/>
    <property type="evidence" value="ECO:0007669"/>
    <property type="project" value="TreeGrafter"/>
</dbReference>
<evidence type="ECO:0000313" key="13">
    <source>
        <dbReference type="EMBL" id="KAG5286433.1"/>
    </source>
</evidence>
<feature type="compositionally biased region" description="Acidic residues" evidence="10">
    <location>
        <begin position="179"/>
        <end position="193"/>
    </location>
</feature>
<evidence type="ECO:0000256" key="1">
    <source>
        <dbReference type="ARBA" id="ARBA00004498"/>
    </source>
</evidence>
<feature type="compositionally biased region" description="Acidic residues" evidence="10">
    <location>
        <begin position="218"/>
        <end position="230"/>
    </location>
</feature>
<dbReference type="SMART" id="SM00280">
    <property type="entry name" value="KAZAL"/>
    <property type="match status" value="1"/>
</dbReference>
<dbReference type="InterPro" id="IPR001999">
    <property type="entry name" value="Osteonectin_CS"/>
</dbReference>
<dbReference type="InterPro" id="IPR036058">
    <property type="entry name" value="Kazal_dom_sf"/>
</dbReference>
<comment type="subcellular location">
    <subcellularLocation>
        <location evidence="1">Secreted</location>
        <location evidence="1">Extracellular space</location>
        <location evidence="1">Extracellular matrix</location>
    </subcellularLocation>
</comment>
<feature type="domain" description="Kazal-like" evidence="12">
    <location>
        <begin position="486"/>
        <end position="543"/>
    </location>
</feature>
<evidence type="ECO:0000259" key="12">
    <source>
        <dbReference type="PROSITE" id="PS51465"/>
    </source>
</evidence>
<feature type="compositionally biased region" description="Basic and acidic residues" evidence="10">
    <location>
        <begin position="290"/>
        <end position="324"/>
    </location>
</feature>
<dbReference type="InterPro" id="IPR019577">
    <property type="entry name" value="SPARC/Testican_Ca-bd-dom"/>
</dbReference>
<accession>A0AAV6HGG7</accession>
<dbReference type="FunFam" id="1.10.238.10:FF:000068">
    <property type="entry name" value="SPARC isoform 1"/>
    <property type="match status" value="1"/>
</dbReference>
<keyword evidence="4" id="KW-0272">Extracellular matrix</keyword>
<feature type="compositionally biased region" description="Acidic residues" evidence="10">
    <location>
        <begin position="142"/>
        <end position="156"/>
    </location>
</feature>
<feature type="compositionally biased region" description="Acidic residues" evidence="10">
    <location>
        <begin position="279"/>
        <end position="289"/>
    </location>
</feature>
<feature type="region of interest" description="Disordered" evidence="10">
    <location>
        <begin position="61"/>
        <end position="86"/>
    </location>
</feature>
<protein>
    <recommendedName>
        <fullName evidence="15">SPARC-like protein 1</fullName>
    </recommendedName>
</protein>
<dbReference type="PROSITE" id="PS00612">
    <property type="entry name" value="OSTEONECTIN_1"/>
    <property type="match status" value="1"/>
</dbReference>
<reference evidence="13 14" key="1">
    <citation type="submission" date="2020-10" db="EMBL/GenBank/DDBJ databases">
        <title>Chromosome-scale genome assembly of the Allis shad, Alosa alosa.</title>
        <authorList>
            <person name="Margot Z."/>
            <person name="Christophe K."/>
            <person name="Cabau C."/>
            <person name="Louis A."/>
            <person name="Berthelot C."/>
            <person name="Parey E."/>
            <person name="Roest Crollius H."/>
            <person name="Montfort J."/>
            <person name="Robinson-Rechavi M."/>
            <person name="Bucao C."/>
            <person name="Bouchez O."/>
            <person name="Gislard M."/>
            <person name="Lluch J."/>
            <person name="Milhes M."/>
            <person name="Lampietro C."/>
            <person name="Lopez Roques C."/>
            <person name="Donnadieu C."/>
            <person name="Braasch I."/>
            <person name="Desvignes T."/>
            <person name="Postlethwait J."/>
            <person name="Bobe J."/>
            <person name="Guiguen Y."/>
        </authorList>
    </citation>
    <scope>NUCLEOTIDE SEQUENCE [LARGE SCALE GENOMIC DNA]</scope>
    <source>
        <strain evidence="13">M-15738</strain>
        <tissue evidence="13">Blood</tissue>
    </source>
</reference>
<dbReference type="Proteomes" id="UP000823561">
    <property type="component" value="Chromosome 1"/>
</dbReference>
<keyword evidence="5" id="KW-0479">Metal-binding</keyword>
<keyword evidence="9" id="KW-0325">Glycoprotein</keyword>
<dbReference type="InterPro" id="IPR002048">
    <property type="entry name" value="EF_hand_dom"/>
</dbReference>
<evidence type="ECO:0000256" key="8">
    <source>
        <dbReference type="ARBA" id="ARBA00023157"/>
    </source>
</evidence>
<evidence type="ECO:0000256" key="3">
    <source>
        <dbReference type="ARBA" id="ARBA00022525"/>
    </source>
</evidence>
<dbReference type="Gene3D" id="3.30.60.30">
    <property type="match status" value="1"/>
</dbReference>
<evidence type="ECO:0000313" key="14">
    <source>
        <dbReference type="Proteomes" id="UP000823561"/>
    </source>
</evidence>
<evidence type="ECO:0000256" key="9">
    <source>
        <dbReference type="ARBA" id="ARBA00023180"/>
    </source>
</evidence>
<keyword evidence="6" id="KW-0732">Signal</keyword>
<dbReference type="Gene3D" id="1.10.238.10">
    <property type="entry name" value="EF-hand"/>
    <property type="match status" value="1"/>
</dbReference>
<feature type="compositionally biased region" description="Basic and acidic residues" evidence="10">
    <location>
        <begin position="231"/>
        <end position="242"/>
    </location>
</feature>
<feature type="domain" description="EF-hand" evidence="11">
    <location>
        <begin position="654"/>
        <end position="689"/>
    </location>
</feature>
<evidence type="ECO:0000259" key="11">
    <source>
        <dbReference type="PROSITE" id="PS50222"/>
    </source>
</evidence>
<evidence type="ECO:0008006" key="15">
    <source>
        <dbReference type="Google" id="ProtNLM"/>
    </source>
</evidence>
<evidence type="ECO:0000256" key="6">
    <source>
        <dbReference type="ARBA" id="ARBA00022729"/>
    </source>
</evidence>
<keyword evidence="7" id="KW-0106">Calcium</keyword>
<sequence>MVHFHSAQCEDPHPQPLTRIQPPDSFCAAHTTAVEMKTHMLLLCLMASASVMCVRSKPHAKHHGISKHSQSPQEKEPNEGKGSILPTFLPFEASSQGQEDEEVTIEGGQASEAVGFGEEDNKESGTPVLLSDEALAHLLQGSEEEQEEEQAAEVEEVAVKESEEGESDNGEEVKKNVEKEEEDGEKEGEEEAEGQGGEVEKRVEEAEEESNSSTEYEIPMDLDYASDSDGSEPRDTKLEEAKPSSSDAEDQPEKEHMQEGKVEDQEQDGEEIPAVMADYDPETTGEDAEMPPKKELEEELKDKSQEKDTSLDKEKNSNDNKQGDGEDGDEALQEAESSVGFRPARLPGDEGDKQEKLTNESGSHTKGKGRKQKKNQRRKGKGQMQGDQPVPAEPSNPGHRQMLGQEKTPDTDDNAVQRPKRRKSGKWAPMVGMNPVQIRATVELYPSLRPPPTLPGQGAESNPCENVRCKRGKVCKVNEDEKPVCVCQEAADCPTSVTEFDHVCGTDNKTYDTSCQLFATKCNLEGTKKGHRLHLDYTGACKFIPPCLSTELAQFPLRMRDWLKNVLLQLYEHDTMAPGFLTPKQRARVQKIYESERRLHAGDHPIELLAQDFEKNYHMYIYPVHWQFAQMDQHPTDRYLSHSELAPLRVPLVPMEHCTSHFFQECDADKDKQVSFKEWGHCFGIKDEDMDTHLLF</sequence>
<dbReference type="AlphaFoldDB" id="A0AAV6HGG7"/>
<dbReference type="PROSITE" id="PS51465">
    <property type="entry name" value="KAZAL_2"/>
    <property type="match status" value="1"/>
</dbReference>
<dbReference type="SUPFAM" id="SSF57196">
    <property type="entry name" value="EGF/Laminin"/>
    <property type="match status" value="1"/>
</dbReference>
<keyword evidence="3" id="KW-0964">Secreted</keyword>
<dbReference type="Pfam" id="PF07648">
    <property type="entry name" value="Kazal_2"/>
    <property type="match status" value="1"/>
</dbReference>
<evidence type="ECO:0000256" key="10">
    <source>
        <dbReference type="SAM" id="MobiDB-lite"/>
    </source>
</evidence>